<dbReference type="InterPro" id="IPR043502">
    <property type="entry name" value="DNA/RNA_pol_sf"/>
</dbReference>
<dbReference type="AlphaFoldDB" id="A0A5M6I8C7"/>
<evidence type="ECO:0000313" key="1">
    <source>
        <dbReference type="EMBL" id="KAA5604451.1"/>
    </source>
</evidence>
<evidence type="ECO:0000313" key="2">
    <source>
        <dbReference type="Proteomes" id="UP000324065"/>
    </source>
</evidence>
<keyword evidence="2" id="KW-1185">Reference proteome</keyword>
<protein>
    <submittedName>
        <fullName evidence="1">Uncharacterized protein</fullName>
    </submittedName>
</protein>
<comment type="caution">
    <text evidence="1">The sequence shown here is derived from an EMBL/GenBank/DDBJ whole genome shotgun (WGS) entry which is preliminary data.</text>
</comment>
<dbReference type="EMBL" id="VWPJ01000017">
    <property type="protein sequence ID" value="KAA5604451.1"/>
    <property type="molecule type" value="Genomic_DNA"/>
</dbReference>
<name>A0A5M6I8C7_9PROT</name>
<dbReference type="SUPFAM" id="SSF56672">
    <property type="entry name" value="DNA/RNA polymerases"/>
    <property type="match status" value="1"/>
</dbReference>
<dbReference type="Proteomes" id="UP000324065">
    <property type="component" value="Unassembled WGS sequence"/>
</dbReference>
<organism evidence="1 2">
    <name type="scientific">Roseospira marina</name>
    <dbReference type="NCBI Taxonomy" id="140057"/>
    <lineage>
        <taxon>Bacteria</taxon>
        <taxon>Pseudomonadati</taxon>
        <taxon>Pseudomonadota</taxon>
        <taxon>Alphaproteobacteria</taxon>
        <taxon>Rhodospirillales</taxon>
        <taxon>Rhodospirillaceae</taxon>
        <taxon>Roseospira</taxon>
    </lineage>
</organism>
<sequence length="140" mass="15401">MVRLDTLQEAWERVRDNAGGPGGDGQTVGQFAIQSPTRLLRLRRDLIGGTYRPGPLRPVDIRKDDGSLRRLSIPCVIDRVAQTAAATALMPVLEPEMRVLYILIGRDSVTGVMGQILVWERMGCRFLLASGACVTGARWL</sequence>
<accession>A0A5M6I8C7</accession>
<proteinExistence type="predicted"/>
<dbReference type="OrthoDB" id="9793236at2"/>
<gene>
    <name evidence="1" type="ORF">F1188_15505</name>
</gene>
<reference evidence="1 2" key="1">
    <citation type="submission" date="2019-09" db="EMBL/GenBank/DDBJ databases">
        <title>Genome sequence of Roseospira marina, one of the more divergent members of the non-sulfur purple photosynthetic bacterial family, the Rhodospirillaceae.</title>
        <authorList>
            <person name="Meyer T."/>
            <person name="Kyndt J."/>
        </authorList>
    </citation>
    <scope>NUCLEOTIDE SEQUENCE [LARGE SCALE GENOMIC DNA]</scope>
    <source>
        <strain evidence="1 2">DSM 15113</strain>
    </source>
</reference>
<dbReference type="RefSeq" id="WP_150063361.1">
    <property type="nucleotide sequence ID" value="NZ_JACHII010000015.1"/>
</dbReference>